<accession>A0A7C5MC46</accession>
<dbReference type="InterPro" id="IPR016193">
    <property type="entry name" value="Cytidine_deaminase-like"/>
</dbReference>
<comment type="similarity">
    <text evidence="3 15">Belongs to the cytidine and deoxycytidylate deaminase family.</text>
</comment>
<keyword evidence="8 14" id="KW-0862">Zinc</keyword>
<evidence type="ECO:0000256" key="1">
    <source>
        <dbReference type="ARBA" id="ARBA00001947"/>
    </source>
</evidence>
<dbReference type="InterPro" id="IPR016192">
    <property type="entry name" value="APOBEC/CMP_deaminase_Zn-bd"/>
</dbReference>
<evidence type="ECO:0000256" key="3">
    <source>
        <dbReference type="ARBA" id="ARBA00006576"/>
    </source>
</evidence>
<dbReference type="GO" id="GO:0042802">
    <property type="term" value="F:identical protein binding"/>
    <property type="evidence" value="ECO:0007669"/>
    <property type="project" value="UniProtKB-ARBA"/>
</dbReference>
<organism evidence="17">
    <name type="scientific">candidate division WOR-3 bacterium</name>
    <dbReference type="NCBI Taxonomy" id="2052148"/>
    <lineage>
        <taxon>Bacteria</taxon>
        <taxon>Bacteria division WOR-3</taxon>
    </lineage>
</organism>
<comment type="catalytic activity">
    <reaction evidence="11 15">
        <text>cytidine + H2O + H(+) = uridine + NH4(+)</text>
        <dbReference type="Rhea" id="RHEA:16069"/>
        <dbReference type="ChEBI" id="CHEBI:15377"/>
        <dbReference type="ChEBI" id="CHEBI:15378"/>
        <dbReference type="ChEBI" id="CHEBI:16704"/>
        <dbReference type="ChEBI" id="CHEBI:17562"/>
        <dbReference type="ChEBI" id="CHEBI:28938"/>
        <dbReference type="EC" id="3.5.4.5"/>
    </reaction>
</comment>
<evidence type="ECO:0000256" key="14">
    <source>
        <dbReference type="PIRSR" id="PIRSR606262-3"/>
    </source>
</evidence>
<evidence type="ECO:0000256" key="2">
    <source>
        <dbReference type="ARBA" id="ARBA00003949"/>
    </source>
</evidence>
<keyword evidence="7 15" id="KW-0378">Hydrolase</keyword>
<dbReference type="FunFam" id="3.40.140.10:FF:000008">
    <property type="entry name" value="Cytidine deaminase"/>
    <property type="match status" value="1"/>
</dbReference>
<evidence type="ECO:0000256" key="9">
    <source>
        <dbReference type="ARBA" id="ARBA00032005"/>
    </source>
</evidence>
<feature type="binding site" evidence="14">
    <location>
        <position position="93"/>
    </location>
    <ligand>
        <name>Zn(2+)</name>
        <dbReference type="ChEBI" id="CHEBI:29105"/>
        <note>catalytic</note>
    </ligand>
</feature>
<gene>
    <name evidence="17" type="primary">cdd</name>
    <name evidence="17" type="ORF">ENL41_03340</name>
</gene>
<proteinExistence type="inferred from homology"/>
<comment type="function">
    <text evidence="2 15">This enzyme scavenges exogenous and endogenous cytidine and 2'-deoxycytidine for UMP synthesis.</text>
</comment>
<evidence type="ECO:0000259" key="16">
    <source>
        <dbReference type="PROSITE" id="PS51747"/>
    </source>
</evidence>
<feature type="domain" description="CMP/dCMP-type deaminase" evidence="16">
    <location>
        <begin position="4"/>
        <end position="130"/>
    </location>
</feature>
<reference evidence="17" key="1">
    <citation type="journal article" date="2020" name="mSystems">
        <title>Genome- and Community-Level Interaction Insights into Carbon Utilization and Element Cycling Functions of Hydrothermarchaeota in Hydrothermal Sediment.</title>
        <authorList>
            <person name="Zhou Z."/>
            <person name="Liu Y."/>
            <person name="Xu W."/>
            <person name="Pan J."/>
            <person name="Luo Z.H."/>
            <person name="Li M."/>
        </authorList>
    </citation>
    <scope>NUCLEOTIDE SEQUENCE [LARGE SCALE GENOMIC DNA]</scope>
    <source>
        <strain evidence="17">HyVt-94</strain>
    </source>
</reference>
<protein>
    <recommendedName>
        <fullName evidence="5 15">Cytidine deaminase</fullName>
        <ecNumber evidence="4 15">3.5.4.5</ecNumber>
    </recommendedName>
    <alternativeName>
        <fullName evidence="9 15">Cytidine aminohydrolase</fullName>
    </alternativeName>
</protein>
<feature type="binding site" evidence="14">
    <location>
        <position position="56"/>
    </location>
    <ligand>
        <name>Zn(2+)</name>
        <dbReference type="ChEBI" id="CHEBI:29105"/>
        <note>catalytic</note>
    </ligand>
</feature>
<evidence type="ECO:0000256" key="5">
    <source>
        <dbReference type="ARBA" id="ARBA00018266"/>
    </source>
</evidence>
<evidence type="ECO:0000256" key="12">
    <source>
        <dbReference type="PIRSR" id="PIRSR606262-1"/>
    </source>
</evidence>
<dbReference type="Gene3D" id="3.40.140.10">
    <property type="entry name" value="Cytidine Deaminase, domain 2"/>
    <property type="match status" value="1"/>
</dbReference>
<evidence type="ECO:0000256" key="8">
    <source>
        <dbReference type="ARBA" id="ARBA00022833"/>
    </source>
</evidence>
<dbReference type="InterPro" id="IPR006262">
    <property type="entry name" value="Cyt_deam_tetra"/>
</dbReference>
<comment type="catalytic activity">
    <reaction evidence="10 15">
        <text>2'-deoxycytidine + H2O + H(+) = 2'-deoxyuridine + NH4(+)</text>
        <dbReference type="Rhea" id="RHEA:13433"/>
        <dbReference type="ChEBI" id="CHEBI:15377"/>
        <dbReference type="ChEBI" id="CHEBI:15378"/>
        <dbReference type="ChEBI" id="CHEBI:15698"/>
        <dbReference type="ChEBI" id="CHEBI:16450"/>
        <dbReference type="ChEBI" id="CHEBI:28938"/>
        <dbReference type="EC" id="3.5.4.5"/>
    </reaction>
</comment>
<feature type="binding site" evidence="13">
    <location>
        <begin position="45"/>
        <end position="51"/>
    </location>
    <ligand>
        <name>substrate</name>
    </ligand>
</feature>
<dbReference type="GO" id="GO:0008270">
    <property type="term" value="F:zinc ion binding"/>
    <property type="evidence" value="ECO:0007669"/>
    <property type="project" value="UniProtKB-UniRule"/>
</dbReference>
<dbReference type="Pfam" id="PF00383">
    <property type="entry name" value="dCMP_cyt_deam_1"/>
    <property type="match status" value="1"/>
</dbReference>
<evidence type="ECO:0000256" key="6">
    <source>
        <dbReference type="ARBA" id="ARBA00022723"/>
    </source>
</evidence>
<dbReference type="GO" id="GO:0072527">
    <property type="term" value="P:pyrimidine-containing compound metabolic process"/>
    <property type="evidence" value="ECO:0007669"/>
    <property type="project" value="UniProtKB-ARBA"/>
</dbReference>
<evidence type="ECO:0000256" key="7">
    <source>
        <dbReference type="ARBA" id="ARBA00022801"/>
    </source>
</evidence>
<comment type="cofactor">
    <cofactor evidence="1 14 15">
        <name>Zn(2+)</name>
        <dbReference type="ChEBI" id="CHEBI:29105"/>
    </cofactor>
</comment>
<dbReference type="SUPFAM" id="SSF53927">
    <property type="entry name" value="Cytidine deaminase-like"/>
    <property type="match status" value="1"/>
</dbReference>
<dbReference type="PANTHER" id="PTHR11644">
    <property type="entry name" value="CYTIDINE DEAMINASE"/>
    <property type="match status" value="1"/>
</dbReference>
<feature type="active site" description="Proton donor" evidence="12">
    <location>
        <position position="58"/>
    </location>
</feature>
<evidence type="ECO:0000256" key="4">
    <source>
        <dbReference type="ARBA" id="ARBA00012783"/>
    </source>
</evidence>
<keyword evidence="6 14" id="KW-0479">Metal-binding</keyword>
<dbReference type="EMBL" id="DRTV01000236">
    <property type="protein sequence ID" value="HHF58439.1"/>
    <property type="molecule type" value="Genomic_DNA"/>
</dbReference>
<feature type="binding site" evidence="14">
    <location>
        <position position="90"/>
    </location>
    <ligand>
        <name>Zn(2+)</name>
        <dbReference type="ChEBI" id="CHEBI:29105"/>
        <note>catalytic</note>
    </ligand>
</feature>
<evidence type="ECO:0000256" key="13">
    <source>
        <dbReference type="PIRSR" id="PIRSR606262-2"/>
    </source>
</evidence>
<dbReference type="CDD" id="cd01283">
    <property type="entry name" value="cytidine_deaminase"/>
    <property type="match status" value="1"/>
</dbReference>
<dbReference type="PROSITE" id="PS51747">
    <property type="entry name" value="CYT_DCMP_DEAMINASES_2"/>
    <property type="match status" value="1"/>
</dbReference>
<evidence type="ECO:0000256" key="15">
    <source>
        <dbReference type="RuleBase" id="RU364006"/>
    </source>
</evidence>
<dbReference type="InterPro" id="IPR002125">
    <property type="entry name" value="CMP_dCMP_dom"/>
</dbReference>
<name>A0A7C5MC46_UNCW3</name>
<dbReference type="EC" id="3.5.4.5" evidence="4 15"/>
<evidence type="ECO:0000313" key="17">
    <source>
        <dbReference type="EMBL" id="HHF58439.1"/>
    </source>
</evidence>
<dbReference type="NCBIfam" id="NF004064">
    <property type="entry name" value="PRK05578.1"/>
    <property type="match status" value="1"/>
</dbReference>
<dbReference type="GO" id="GO:0005829">
    <property type="term" value="C:cytosol"/>
    <property type="evidence" value="ECO:0007669"/>
    <property type="project" value="TreeGrafter"/>
</dbReference>
<dbReference type="PANTHER" id="PTHR11644:SF2">
    <property type="entry name" value="CYTIDINE DEAMINASE"/>
    <property type="match status" value="1"/>
</dbReference>
<dbReference type="Proteomes" id="UP000886014">
    <property type="component" value="Unassembled WGS sequence"/>
</dbReference>
<dbReference type="AlphaFoldDB" id="A0A7C5MC46"/>
<dbReference type="InterPro" id="IPR050202">
    <property type="entry name" value="Cyt/Deoxycyt_deaminase"/>
</dbReference>
<comment type="caution">
    <text evidence="17">The sequence shown here is derived from an EMBL/GenBank/DDBJ whole genome shotgun (WGS) entry which is preliminary data.</text>
</comment>
<evidence type="ECO:0000256" key="10">
    <source>
        <dbReference type="ARBA" id="ARBA00049252"/>
    </source>
</evidence>
<evidence type="ECO:0000256" key="11">
    <source>
        <dbReference type="ARBA" id="ARBA00049558"/>
    </source>
</evidence>
<dbReference type="GO" id="GO:0055086">
    <property type="term" value="P:nucleobase-containing small molecule metabolic process"/>
    <property type="evidence" value="ECO:0007669"/>
    <property type="project" value="UniProtKB-ARBA"/>
</dbReference>
<dbReference type="GO" id="GO:0004126">
    <property type="term" value="F:cytidine deaminase activity"/>
    <property type="evidence" value="ECO:0007669"/>
    <property type="project" value="UniProtKB-UniRule"/>
</dbReference>
<dbReference type="NCBIfam" id="TIGR01354">
    <property type="entry name" value="cyt_deam_tetra"/>
    <property type="match status" value="1"/>
</dbReference>
<dbReference type="PROSITE" id="PS00903">
    <property type="entry name" value="CYT_DCMP_DEAMINASES_1"/>
    <property type="match status" value="1"/>
</dbReference>
<sequence>MDSRKIQELLRKANEALKNSYAPYSGYRVGAALLTKTGKVYTGSNIENASYGLTICAERVALFNAVNEGEREFIAIAIVSDDPSTPPFPCGACRQVLAEFSPSMEIIVKKGDEVIIKNLKELLPYSFDFK</sequence>